<organism evidence="5">
    <name type="scientific">Arion vulgaris</name>
    <dbReference type="NCBI Taxonomy" id="1028688"/>
    <lineage>
        <taxon>Eukaryota</taxon>
        <taxon>Metazoa</taxon>
        <taxon>Spiralia</taxon>
        <taxon>Lophotrochozoa</taxon>
        <taxon>Mollusca</taxon>
        <taxon>Gastropoda</taxon>
        <taxon>Heterobranchia</taxon>
        <taxon>Euthyneura</taxon>
        <taxon>Panpulmonata</taxon>
        <taxon>Eupulmonata</taxon>
        <taxon>Stylommatophora</taxon>
        <taxon>Helicina</taxon>
        <taxon>Arionoidea</taxon>
        <taxon>Arionidae</taxon>
        <taxon>Arion</taxon>
    </lineage>
</organism>
<feature type="compositionally biased region" description="Basic and acidic residues" evidence="2">
    <location>
        <begin position="40"/>
        <end position="55"/>
    </location>
</feature>
<evidence type="ECO:0000256" key="2">
    <source>
        <dbReference type="SAM" id="MobiDB-lite"/>
    </source>
</evidence>
<evidence type="ECO:0000313" key="6">
    <source>
        <dbReference type="EMBL" id="CEK68175.1"/>
    </source>
</evidence>
<feature type="non-terminal residue" evidence="5">
    <location>
        <position position="478"/>
    </location>
</feature>
<evidence type="ECO:0008006" key="7">
    <source>
        <dbReference type="Google" id="ProtNLM"/>
    </source>
</evidence>
<dbReference type="EMBL" id="HACG01021309">
    <property type="protein sequence ID" value="CEK68174.1"/>
    <property type="molecule type" value="Transcribed_RNA"/>
</dbReference>
<comment type="similarity">
    <text evidence="1">Belongs to the RPAP1 family.</text>
</comment>
<dbReference type="PANTHER" id="PTHR21483:SF18">
    <property type="entry name" value="RNA POLYMERASE II-ASSOCIATED PROTEIN 1"/>
    <property type="match status" value="1"/>
</dbReference>
<dbReference type="InterPro" id="IPR039913">
    <property type="entry name" value="RPAP1/Rba50"/>
</dbReference>
<evidence type="ECO:0000256" key="1">
    <source>
        <dbReference type="ARBA" id="ARBA00009953"/>
    </source>
</evidence>
<reference evidence="5" key="1">
    <citation type="submission" date="2014-12" db="EMBL/GenBank/DDBJ databases">
        <title>Insight into the proteome of Arion vulgaris.</title>
        <authorList>
            <person name="Aradska J."/>
            <person name="Bulat T."/>
            <person name="Smidak R."/>
            <person name="Sarate P."/>
            <person name="Gangsoo J."/>
            <person name="Sialana F."/>
            <person name="Bilban M."/>
            <person name="Lubec G."/>
        </authorList>
    </citation>
    <scope>NUCLEOTIDE SEQUENCE</scope>
    <source>
        <tissue evidence="5">Skin</tissue>
    </source>
</reference>
<dbReference type="PANTHER" id="PTHR21483">
    <property type="entry name" value="RNA POLYMERASE II-ASSOCIATED PROTEIN 1"/>
    <property type="match status" value="1"/>
</dbReference>
<dbReference type="EMBL" id="HACG01021310">
    <property type="protein sequence ID" value="CEK68175.1"/>
    <property type="molecule type" value="Transcribed_RNA"/>
</dbReference>
<evidence type="ECO:0000313" key="5">
    <source>
        <dbReference type="EMBL" id="CEK68174.1"/>
    </source>
</evidence>
<dbReference type="GO" id="GO:0006366">
    <property type="term" value="P:transcription by RNA polymerase II"/>
    <property type="evidence" value="ECO:0007669"/>
    <property type="project" value="InterPro"/>
</dbReference>
<protein>
    <recommendedName>
        <fullName evidence="7">RNA polymerase II-associated protein 1 N-terminal domain-containing protein</fullName>
    </recommendedName>
</protein>
<evidence type="ECO:0000259" key="4">
    <source>
        <dbReference type="Pfam" id="PF08621"/>
    </source>
</evidence>
<evidence type="ECO:0000259" key="3">
    <source>
        <dbReference type="Pfam" id="PF08620"/>
    </source>
</evidence>
<proteinExistence type="inferred from homology"/>
<dbReference type="AlphaFoldDB" id="A0A0B6ZHR9"/>
<dbReference type="Pfam" id="PF08620">
    <property type="entry name" value="RPAP1_C"/>
    <property type="match status" value="1"/>
</dbReference>
<sequence>MIKRPKPGEDEDDLLKLQEQFLAQTPSGHPTTNIKRPDKRKTDEPGKEECRDVVKMEGIAPSNLAQSIPTKKSKFKSESDQALSFEKETKMKSVPTVTKVENAEDMEELIDRHDRGLAAVLTTIIERDTRNEMYMAPILGKQAFPKSVHIDQKPEEVVQKMTSTKKKKSLFAQHIEAHSTRAFGVEPVPQRFVGKSARQPPIRDVASSETTMSTAAVGSCVIEGVGLSVSNSRSETQTIHNENVDKLSTMSEVDILEEQQKLLQTLDPKLVQFLRNKRKAKEESIKSVADVTSKEVSFSVHKELKKKQKTEIAKGADEEMPLTPNKNWINMDTVEKEKLEWMKDLPAPTSISSLTGRPARFDFQGNLMAVNADVPVNIGLHHHGKEPERPGYTLEEIFLLARSSNLQQRCLALHTLARIISQAKAGHLNNKIETPIIPAILAGGVIMLLRWALDDPVEGTVAAAMDALHALLCSPFDK</sequence>
<feature type="region of interest" description="Disordered" evidence="2">
    <location>
        <begin position="21"/>
        <end position="79"/>
    </location>
</feature>
<feature type="compositionally biased region" description="Polar residues" evidence="2">
    <location>
        <begin position="21"/>
        <end position="34"/>
    </location>
</feature>
<dbReference type="Pfam" id="PF08621">
    <property type="entry name" value="RPAP1_N"/>
    <property type="match status" value="1"/>
</dbReference>
<gene>
    <name evidence="5" type="primary">ORF65382</name>
    <name evidence="6" type="synonym">ORF65386</name>
</gene>
<dbReference type="InterPro" id="IPR013930">
    <property type="entry name" value="RPAP1_N"/>
</dbReference>
<feature type="domain" description="RPAP1 N-terminal" evidence="4">
    <location>
        <begin position="237"/>
        <end position="282"/>
    </location>
</feature>
<accession>A0A0B6ZHR9</accession>
<feature type="domain" description="RPAP1 C-terminal" evidence="3">
    <location>
        <begin position="359"/>
        <end position="423"/>
    </location>
</feature>
<name>A0A0B6ZHR9_9EUPU</name>
<dbReference type="InterPro" id="IPR013929">
    <property type="entry name" value="RPAP1_C"/>
</dbReference>